<name>A0A4Z0ZBP7_9PEZI</name>
<sequence length="163" mass="16937">MADLSPATQGDTTRRRPDATLVNLLEARLVPVDTAEATHGTELAVAELDAGVADHAGVEAQHLADLLLGGHAGIEAHSEVVAGGVAHLVHAYGLWEGELAPVLQAANDAFLLEDQLAGCEDDFSHFSEAGRANLECTRISSQPEVSGSVMTAMGRNPYSDGEG</sequence>
<organism evidence="1 2">
    <name type="scientific">Xylaria hypoxylon</name>
    <dbReference type="NCBI Taxonomy" id="37992"/>
    <lineage>
        <taxon>Eukaryota</taxon>
        <taxon>Fungi</taxon>
        <taxon>Dikarya</taxon>
        <taxon>Ascomycota</taxon>
        <taxon>Pezizomycotina</taxon>
        <taxon>Sordariomycetes</taxon>
        <taxon>Xylariomycetidae</taxon>
        <taxon>Xylariales</taxon>
        <taxon>Xylariaceae</taxon>
        <taxon>Xylaria</taxon>
    </lineage>
</organism>
<keyword evidence="2" id="KW-1185">Reference proteome</keyword>
<evidence type="ECO:0000313" key="2">
    <source>
        <dbReference type="Proteomes" id="UP000297716"/>
    </source>
</evidence>
<dbReference type="Proteomes" id="UP000297716">
    <property type="component" value="Unassembled WGS sequence"/>
</dbReference>
<proteinExistence type="predicted"/>
<reference evidence="1 2" key="1">
    <citation type="submission" date="2019-03" db="EMBL/GenBank/DDBJ databases">
        <title>Draft genome sequence of Xylaria hypoxylon DSM 108379, a ubiquitous saprotrophic-parasitic fungi on hardwood.</title>
        <authorList>
            <person name="Buettner E."/>
            <person name="Leonhardt S."/>
            <person name="Gebauer A.M."/>
            <person name="Liers C."/>
            <person name="Hofrichter M."/>
            <person name="Kellner H."/>
        </authorList>
    </citation>
    <scope>NUCLEOTIDE SEQUENCE [LARGE SCALE GENOMIC DNA]</scope>
    <source>
        <strain evidence="1 2">DSM 108379</strain>
    </source>
</reference>
<dbReference type="AlphaFoldDB" id="A0A4Z0ZBP7"/>
<accession>A0A4Z0ZBP7</accession>
<evidence type="ECO:0000313" key="1">
    <source>
        <dbReference type="EMBL" id="TGJ88453.1"/>
    </source>
</evidence>
<dbReference type="OrthoDB" id="10604731at2759"/>
<dbReference type="EMBL" id="SKBN01000003">
    <property type="protein sequence ID" value="TGJ88453.1"/>
    <property type="molecule type" value="Genomic_DNA"/>
</dbReference>
<comment type="caution">
    <text evidence="1">The sequence shown here is derived from an EMBL/GenBank/DDBJ whole genome shotgun (WGS) entry which is preliminary data.</text>
</comment>
<gene>
    <name evidence="1" type="ORF">E0Z10_g281</name>
</gene>
<protein>
    <submittedName>
        <fullName evidence="1">Uncharacterized protein</fullName>
    </submittedName>
</protein>